<name>A0ABZ2GXT5_9GAMM</name>
<evidence type="ECO:0000256" key="1">
    <source>
        <dbReference type="ARBA" id="ARBA00001966"/>
    </source>
</evidence>
<dbReference type="EC" id="4.2.1.3" evidence="10"/>
<evidence type="ECO:0000259" key="12">
    <source>
        <dbReference type="Pfam" id="PF00694"/>
    </source>
</evidence>
<comment type="catalytic activity">
    <reaction evidence="9 10">
        <text>citrate = D-threo-isocitrate</text>
        <dbReference type="Rhea" id="RHEA:10336"/>
        <dbReference type="ChEBI" id="CHEBI:15562"/>
        <dbReference type="ChEBI" id="CHEBI:16947"/>
        <dbReference type="EC" id="4.2.1.3"/>
    </reaction>
</comment>
<keyword evidence="7 10" id="KW-0411">Iron-sulfur</keyword>
<sequence>MKEKKNFFSRISQLSNNNKTYHFFDIKKIENLYQMDINKLPFSLKIILENLLRFQDKNPNISQDIKEIFNWTKNKTSKHEIPFFPTRVLMQDFTGIPTLIDLITIQETLSNIKKNTKKILSFSIPTDLIIDHSITVNSYKSLNSININEYIEAKQNKERYKFLKWAKKRFSNFHIIPPGTGICHQINLEYLAKIVWTKQINNKLFAFPDSVIGTDSHTTMINSLGILGWGVGGIEAETAILGYPISITIPEIIGIKIIGKLNDKITSTDIALTITNILRKKEVVGKFIEFYGPSLSYLSVPDRATISNMAPEYGATCAIFPIDQETLNYLSLTRNNKDLINLVKNYCKSQKLWYENNIEEPIYTNSITINLSTINTSISGPKRPEDLNSLKSSSTTLYNYIKKINNNNIIKSYPVKNQSYFLKHGHIIIAAITSCTNTSNPFSMITAGILAKNAINKGLSSQPWVKTSFAPGSKVVTKYLQQMNLQTYLDKLGFSIVGYGCTTCIGNTGPIPKEITQTIQNNNIIACSVLSGNRNFEGRIHPLIKMNWLCSPPLVIAYALCGSMLIDLSTSPIGLNKNGNKIYLKDIWPSKNEILSKIKNINNDIFHKEYINIYEGNNQWNSIQYDNINTNNNYQWSKSSTYIQKSPFLKNYSLSYKKPHDTNIENAYILAIFGDSITTDHISPAGSIPFNSPAGKYLSSKGIKEENFNSYGSRRGNHNIMIRGTFSNTRIQNEIIPNILGGFTKHIPSNQIMSIYEASKIYKKNKQNLILIAGKNYGTGSSRDWAAKGTSLLGIKAVIAESFERIHRSNLIGMGVLPLQFINKTNRLTLKLNGKERISIYIESNIKPNDLIKTIIKYPNNKIKIINLICRIDTINELNFYLNGGILKYVLKNYLNSK</sequence>
<evidence type="ECO:0000256" key="2">
    <source>
        <dbReference type="ARBA" id="ARBA00004717"/>
    </source>
</evidence>
<evidence type="ECO:0000256" key="5">
    <source>
        <dbReference type="ARBA" id="ARBA00022723"/>
    </source>
</evidence>
<protein>
    <recommendedName>
        <fullName evidence="10">Aconitate hydratase</fullName>
        <shortName evidence="10">Aconitase</shortName>
        <ecNumber evidence="10">4.2.1.3</ecNumber>
    </recommendedName>
</protein>
<dbReference type="Gene3D" id="3.30.499.10">
    <property type="entry name" value="Aconitase, domain 3"/>
    <property type="match status" value="2"/>
</dbReference>
<evidence type="ECO:0000256" key="8">
    <source>
        <dbReference type="ARBA" id="ARBA00023239"/>
    </source>
</evidence>
<dbReference type="InterPro" id="IPR018136">
    <property type="entry name" value="Aconitase_4Fe-4S_BS"/>
</dbReference>
<dbReference type="CDD" id="cd01580">
    <property type="entry name" value="AcnA_IRP_Swivel"/>
    <property type="match status" value="1"/>
</dbReference>
<feature type="domain" description="Aconitase A/isopropylmalate dehydratase small subunit swivel" evidence="12">
    <location>
        <begin position="696"/>
        <end position="823"/>
    </location>
</feature>
<dbReference type="Proteomes" id="UP001360424">
    <property type="component" value="Chromosome"/>
</dbReference>
<dbReference type="SUPFAM" id="SSF53732">
    <property type="entry name" value="Aconitase iron-sulfur domain"/>
    <property type="match status" value="1"/>
</dbReference>
<proteinExistence type="inferred from homology"/>
<dbReference type="GO" id="GO:0003994">
    <property type="term" value="F:aconitate hydratase activity"/>
    <property type="evidence" value="ECO:0007669"/>
    <property type="project" value="UniProtKB-EC"/>
</dbReference>
<evidence type="ECO:0000256" key="7">
    <source>
        <dbReference type="ARBA" id="ARBA00023014"/>
    </source>
</evidence>
<dbReference type="InterPro" id="IPR001030">
    <property type="entry name" value="Acoase/IPM_deHydtase_lsu_aba"/>
</dbReference>
<dbReference type="InterPro" id="IPR036008">
    <property type="entry name" value="Aconitase_4Fe-4S_dom"/>
</dbReference>
<dbReference type="PRINTS" id="PR00415">
    <property type="entry name" value="ACONITASE"/>
</dbReference>
<evidence type="ECO:0000313" key="14">
    <source>
        <dbReference type="Proteomes" id="UP001360424"/>
    </source>
</evidence>
<organism evidence="13 14">
    <name type="scientific">Candidatus Legionella polyplacis</name>
    <dbReference type="NCBI Taxonomy" id="2005262"/>
    <lineage>
        <taxon>Bacteria</taxon>
        <taxon>Pseudomonadati</taxon>
        <taxon>Pseudomonadota</taxon>
        <taxon>Gammaproteobacteria</taxon>
        <taxon>Legionellales</taxon>
        <taxon>Legionellaceae</taxon>
        <taxon>Legionella</taxon>
    </lineage>
</organism>
<evidence type="ECO:0000256" key="10">
    <source>
        <dbReference type="RuleBase" id="RU361275"/>
    </source>
</evidence>
<dbReference type="SUPFAM" id="SSF52016">
    <property type="entry name" value="LeuD/IlvD-like"/>
    <property type="match status" value="1"/>
</dbReference>
<dbReference type="NCBIfam" id="NF006757">
    <property type="entry name" value="PRK09277.1"/>
    <property type="match status" value="1"/>
</dbReference>
<accession>A0ABZ2GXT5</accession>
<dbReference type="EMBL" id="CP135136">
    <property type="protein sequence ID" value="WWR12229.1"/>
    <property type="molecule type" value="Genomic_DNA"/>
</dbReference>
<dbReference type="InterPro" id="IPR015928">
    <property type="entry name" value="Aconitase/3IPM_dehydase_swvl"/>
</dbReference>
<comment type="cofactor">
    <cofactor evidence="1">
        <name>[4Fe-4S] cluster</name>
        <dbReference type="ChEBI" id="CHEBI:49883"/>
    </cofactor>
</comment>
<evidence type="ECO:0000256" key="6">
    <source>
        <dbReference type="ARBA" id="ARBA00023004"/>
    </source>
</evidence>
<reference evidence="13" key="1">
    <citation type="submission" date="2023-09" db="EMBL/GenBank/DDBJ databases">
        <title>Genomes of two closely related lineages of the louse Polyplax serrata with different host specificities.</title>
        <authorList>
            <person name="Martinu J."/>
            <person name="Tarabai H."/>
            <person name="Stefka J."/>
            <person name="Hypsa V."/>
        </authorList>
    </citation>
    <scope>NUCLEOTIDE SEQUENCE [LARGE SCALE GENOMIC DNA]</scope>
    <source>
        <strain evidence="13">HR10_N</strain>
    </source>
</reference>
<dbReference type="PANTHER" id="PTHR11670">
    <property type="entry name" value="ACONITASE/IRON-RESPONSIVE ELEMENT FAMILY MEMBER"/>
    <property type="match status" value="1"/>
</dbReference>
<dbReference type="InterPro" id="IPR015931">
    <property type="entry name" value="Acnase/IPM_dHydase_lsu_aba_1/3"/>
</dbReference>
<dbReference type="NCBIfam" id="TIGR01341">
    <property type="entry name" value="aconitase_1"/>
    <property type="match status" value="1"/>
</dbReference>
<dbReference type="Pfam" id="PF00694">
    <property type="entry name" value="Aconitase_C"/>
    <property type="match status" value="1"/>
</dbReference>
<dbReference type="InterPro" id="IPR044137">
    <property type="entry name" value="AcnA_IRP_Swivel"/>
</dbReference>
<evidence type="ECO:0000313" key="13">
    <source>
        <dbReference type="EMBL" id="WWR12229.1"/>
    </source>
</evidence>
<keyword evidence="5" id="KW-0479">Metal-binding</keyword>
<keyword evidence="4 10" id="KW-0004">4Fe-4S</keyword>
<dbReference type="RefSeq" id="WP_338521950.1">
    <property type="nucleotide sequence ID" value="NZ_CP135136.1"/>
</dbReference>
<comment type="pathway">
    <text evidence="2">Carbohydrate metabolism; tricarboxylic acid cycle; isocitrate from oxaloacetate: step 2/2.</text>
</comment>
<keyword evidence="6 10" id="KW-0408">Iron</keyword>
<dbReference type="Pfam" id="PF00330">
    <property type="entry name" value="Aconitase"/>
    <property type="match status" value="1"/>
</dbReference>
<dbReference type="InterPro" id="IPR000573">
    <property type="entry name" value="AconitaseA/IPMdHydase_ssu_swvl"/>
</dbReference>
<comment type="function">
    <text evidence="10">Catalyzes the isomerization of citrate to isocitrate via cis-aconitate.</text>
</comment>
<dbReference type="Gene3D" id="3.20.19.10">
    <property type="entry name" value="Aconitase, domain 4"/>
    <property type="match status" value="1"/>
</dbReference>
<dbReference type="PROSITE" id="PS01244">
    <property type="entry name" value="ACONITASE_2"/>
    <property type="match status" value="1"/>
</dbReference>
<feature type="domain" description="Aconitase/3-isopropylmalate dehydratase large subunit alpha/beta/alpha" evidence="11">
    <location>
        <begin position="71"/>
        <end position="562"/>
    </location>
</feature>
<dbReference type="InterPro" id="IPR006249">
    <property type="entry name" value="Aconitase/IRP2"/>
</dbReference>
<dbReference type="Gene3D" id="6.10.190.10">
    <property type="match status" value="1"/>
</dbReference>
<keyword evidence="8 10" id="KW-0456">Lyase</keyword>
<evidence type="ECO:0000256" key="4">
    <source>
        <dbReference type="ARBA" id="ARBA00022485"/>
    </source>
</evidence>
<keyword evidence="14" id="KW-1185">Reference proteome</keyword>
<evidence type="ECO:0000256" key="3">
    <source>
        <dbReference type="ARBA" id="ARBA00007185"/>
    </source>
</evidence>
<comment type="similarity">
    <text evidence="3 10">Belongs to the aconitase/IPM isomerase family.</text>
</comment>
<dbReference type="NCBIfam" id="NF009520">
    <property type="entry name" value="PRK12881.1"/>
    <property type="match status" value="1"/>
</dbReference>
<evidence type="ECO:0000259" key="11">
    <source>
        <dbReference type="Pfam" id="PF00330"/>
    </source>
</evidence>
<evidence type="ECO:0000256" key="9">
    <source>
        <dbReference type="ARBA" id="ARBA00023501"/>
    </source>
</evidence>
<gene>
    <name evidence="13" type="primary">acnA</name>
    <name evidence="13" type="ORF">RQL38_01215</name>
</gene>